<dbReference type="InterPro" id="IPR020449">
    <property type="entry name" value="Tscrpt_reg_AraC-type_HTH"/>
</dbReference>
<dbReference type="InterPro" id="IPR018062">
    <property type="entry name" value="HTH_AraC-typ_CS"/>
</dbReference>
<organism evidence="7 8">
    <name type="scientific">Bacteroides reticulotermitis JCM 10512</name>
    <dbReference type="NCBI Taxonomy" id="1445607"/>
    <lineage>
        <taxon>Bacteria</taxon>
        <taxon>Pseudomonadati</taxon>
        <taxon>Bacteroidota</taxon>
        <taxon>Bacteroidia</taxon>
        <taxon>Bacteroidales</taxon>
        <taxon>Bacteroidaceae</taxon>
        <taxon>Bacteroides</taxon>
    </lineage>
</organism>
<dbReference type="InterPro" id="IPR009057">
    <property type="entry name" value="Homeodomain-like_sf"/>
</dbReference>
<evidence type="ECO:0000256" key="4">
    <source>
        <dbReference type="PROSITE-ProRule" id="PRU00169"/>
    </source>
</evidence>
<dbReference type="Gene3D" id="3.40.50.2300">
    <property type="match status" value="1"/>
</dbReference>
<gene>
    <name evidence="7" type="ORF">JCM10512_3401</name>
</gene>
<evidence type="ECO:0000259" key="5">
    <source>
        <dbReference type="PROSITE" id="PS01124"/>
    </source>
</evidence>
<dbReference type="GO" id="GO:0003700">
    <property type="term" value="F:DNA-binding transcription factor activity"/>
    <property type="evidence" value="ECO:0007669"/>
    <property type="project" value="InterPro"/>
</dbReference>
<dbReference type="Pfam" id="PF00072">
    <property type="entry name" value="Response_reg"/>
    <property type="match status" value="1"/>
</dbReference>
<feature type="modified residue" description="4-aspartylphosphate" evidence="4">
    <location>
        <position position="13"/>
    </location>
</feature>
<dbReference type="InterPro" id="IPR011006">
    <property type="entry name" value="CheY-like_superfamily"/>
</dbReference>
<dbReference type="EMBL" id="BAIV01000022">
    <property type="protein sequence ID" value="GAE85009.1"/>
    <property type="molecule type" value="Genomic_DNA"/>
</dbReference>
<dbReference type="InterPro" id="IPR001789">
    <property type="entry name" value="Sig_transdc_resp-reg_receiver"/>
</dbReference>
<evidence type="ECO:0000256" key="1">
    <source>
        <dbReference type="ARBA" id="ARBA00023015"/>
    </source>
</evidence>
<dbReference type="SMART" id="SM00342">
    <property type="entry name" value="HTH_ARAC"/>
    <property type="match status" value="1"/>
</dbReference>
<dbReference type="PROSITE" id="PS50110">
    <property type="entry name" value="RESPONSE_REGULATORY"/>
    <property type="match status" value="1"/>
</dbReference>
<proteinExistence type="predicted"/>
<dbReference type="STRING" id="1445607.JCM10512_3401"/>
<feature type="domain" description="Response regulatory" evidence="6">
    <location>
        <begin position="1"/>
        <end position="80"/>
    </location>
</feature>
<dbReference type="PROSITE" id="PS01124">
    <property type="entry name" value="HTH_ARAC_FAMILY_2"/>
    <property type="match status" value="1"/>
</dbReference>
<comment type="caution">
    <text evidence="7">The sequence shown here is derived from an EMBL/GenBank/DDBJ whole genome shotgun (WGS) entry which is preliminary data.</text>
</comment>
<evidence type="ECO:0000313" key="7">
    <source>
        <dbReference type="EMBL" id="GAE85009.1"/>
    </source>
</evidence>
<evidence type="ECO:0000313" key="8">
    <source>
        <dbReference type="Proteomes" id="UP000019131"/>
    </source>
</evidence>
<accession>W4UWY4</accession>
<evidence type="ECO:0000256" key="3">
    <source>
        <dbReference type="ARBA" id="ARBA00023163"/>
    </source>
</evidence>
<evidence type="ECO:0000256" key="2">
    <source>
        <dbReference type="ARBA" id="ARBA00023125"/>
    </source>
</evidence>
<keyword evidence="2 7" id="KW-0238">DNA-binding</keyword>
<name>W4UWY4_9BACE</name>
<protein>
    <submittedName>
        <fullName evidence="7">DNA-binding response regulator</fullName>
    </submittedName>
</protein>
<dbReference type="PROSITE" id="PS00041">
    <property type="entry name" value="HTH_ARAC_FAMILY_1"/>
    <property type="match status" value="1"/>
</dbReference>
<dbReference type="AlphaFoldDB" id="W4UWY4"/>
<dbReference type="Gene3D" id="1.10.10.60">
    <property type="entry name" value="Homeodomain-like"/>
    <property type="match status" value="2"/>
</dbReference>
<dbReference type="PRINTS" id="PR00032">
    <property type="entry name" value="HTHARAC"/>
</dbReference>
<reference evidence="7 8" key="1">
    <citation type="journal article" date="2014" name="Genome Announc.">
        <title>Draft Genome Sequence of Bacteroides reticulotermitis Strain JCM 10512T, Isolated from the Gut of a Termite.</title>
        <authorList>
            <person name="Yuki M."/>
            <person name="Oshima K."/>
            <person name="Suda W."/>
            <person name="Sakamoto M."/>
            <person name="Iida T."/>
            <person name="Hattori M."/>
            <person name="Ohkuma M."/>
        </authorList>
    </citation>
    <scope>NUCLEOTIDE SEQUENCE [LARGE SCALE GENOMIC DNA]</scope>
    <source>
        <strain evidence="7 8">JCM 10512</strain>
    </source>
</reference>
<dbReference type="GO" id="GO:0043565">
    <property type="term" value="F:sequence-specific DNA binding"/>
    <property type="evidence" value="ECO:0007669"/>
    <property type="project" value="InterPro"/>
</dbReference>
<keyword evidence="1" id="KW-0805">Transcription regulation</keyword>
<dbReference type="SUPFAM" id="SSF46689">
    <property type="entry name" value="Homeodomain-like"/>
    <property type="match status" value="2"/>
</dbReference>
<dbReference type="PANTHER" id="PTHR43280">
    <property type="entry name" value="ARAC-FAMILY TRANSCRIPTIONAL REGULATOR"/>
    <property type="match status" value="1"/>
</dbReference>
<keyword evidence="3" id="KW-0804">Transcription</keyword>
<feature type="domain" description="HTH araC/xylS-type" evidence="5">
    <location>
        <begin position="112"/>
        <end position="211"/>
    </location>
</feature>
<keyword evidence="4" id="KW-0597">Phosphoprotein</keyword>
<keyword evidence="8" id="KW-1185">Reference proteome</keyword>
<dbReference type="FunFam" id="1.10.10.60:FF:000284">
    <property type="entry name" value="Two-component system sensor histidine kinase/response regulator"/>
    <property type="match status" value="1"/>
</dbReference>
<dbReference type="SUPFAM" id="SSF52172">
    <property type="entry name" value="CheY-like"/>
    <property type="match status" value="1"/>
</dbReference>
<dbReference type="InterPro" id="IPR018060">
    <property type="entry name" value="HTH_AraC"/>
</dbReference>
<dbReference type="Pfam" id="PF12833">
    <property type="entry name" value="HTH_18"/>
    <property type="match status" value="1"/>
</dbReference>
<dbReference type="GO" id="GO:0000160">
    <property type="term" value="P:phosphorelay signal transduction system"/>
    <property type="evidence" value="ECO:0007669"/>
    <property type="project" value="InterPro"/>
</dbReference>
<dbReference type="PANTHER" id="PTHR43280:SF2">
    <property type="entry name" value="HTH-TYPE TRANSCRIPTIONAL REGULATOR EXSA"/>
    <property type="match status" value="1"/>
</dbReference>
<evidence type="ECO:0000259" key="6">
    <source>
        <dbReference type="PROSITE" id="PS50110"/>
    </source>
</evidence>
<dbReference type="Proteomes" id="UP000019131">
    <property type="component" value="Unassembled WGS sequence"/>
</dbReference>
<sequence length="214" mass="24743">MIPTLQPDIIISDVMMPQMDGYELCRAVKNDLRTSHIPLILLTAHTTEEQKIEGLETGADDYITKPFNLEILQLRISKLIERRNQKQEAFNKQIDPSPTDITITSLDEKLITRAIEYIEKNIDRSELSVEELSRELGMSRVHLYKKLTAITGKSPVEFIRVIRLKRAAQLLRESQLNISEIAYEVGFNNPKYFSKYFKEEFGVLPSDYKTEHGK</sequence>
<dbReference type="SMART" id="SM00448">
    <property type="entry name" value="REC"/>
    <property type="match status" value="1"/>
</dbReference>